<comment type="caution">
    <text evidence="8">The sequence shown here is derived from an EMBL/GenBank/DDBJ whole genome shotgun (WGS) entry which is preliminary data.</text>
</comment>
<feature type="binding site" evidence="7">
    <location>
        <position position="154"/>
    </location>
    <ligand>
        <name>a 1,2-diacyl-sn-glycero-3-phospho-(1'-sn-glycerol)</name>
        <dbReference type="ChEBI" id="CHEBI:64716"/>
    </ligand>
</feature>
<feature type="transmembrane region" description="Helical" evidence="7">
    <location>
        <begin position="105"/>
        <end position="127"/>
    </location>
</feature>
<dbReference type="InterPro" id="IPR001640">
    <property type="entry name" value="Lgt"/>
</dbReference>
<dbReference type="NCBIfam" id="TIGR00544">
    <property type="entry name" value="lgt"/>
    <property type="match status" value="1"/>
</dbReference>
<dbReference type="PANTHER" id="PTHR30589">
    <property type="entry name" value="PROLIPOPROTEIN DIACYLGLYCERYL TRANSFERASE"/>
    <property type="match status" value="1"/>
</dbReference>
<keyword evidence="2 7" id="KW-1003">Cell membrane</keyword>
<keyword evidence="3 7" id="KW-0808">Transferase</keyword>
<dbReference type="AlphaFoldDB" id="A0A9D1T0M6"/>
<evidence type="ECO:0000256" key="6">
    <source>
        <dbReference type="ARBA" id="ARBA00023136"/>
    </source>
</evidence>
<evidence type="ECO:0000313" key="8">
    <source>
        <dbReference type="EMBL" id="HIV03953.1"/>
    </source>
</evidence>
<dbReference type="HAMAP" id="MF_01147">
    <property type="entry name" value="Lgt"/>
    <property type="match status" value="1"/>
</dbReference>
<name>A0A9D1T0M6_9BACT</name>
<dbReference type="Pfam" id="PF01790">
    <property type="entry name" value="LGT"/>
    <property type="match status" value="1"/>
</dbReference>
<feature type="transmembrane region" description="Helical" evidence="7">
    <location>
        <begin position="34"/>
        <end position="57"/>
    </location>
</feature>
<feature type="transmembrane region" description="Helical" evidence="7">
    <location>
        <begin position="69"/>
        <end position="93"/>
    </location>
</feature>
<dbReference type="EC" id="2.5.1.145" evidence="7"/>
<proteinExistence type="inferred from homology"/>
<evidence type="ECO:0000256" key="2">
    <source>
        <dbReference type="ARBA" id="ARBA00022475"/>
    </source>
</evidence>
<keyword evidence="4 7" id="KW-0812">Transmembrane</keyword>
<evidence type="ECO:0000313" key="9">
    <source>
        <dbReference type="Proteomes" id="UP000886812"/>
    </source>
</evidence>
<comment type="subcellular location">
    <subcellularLocation>
        <location evidence="7">Cell membrane</location>
        <topology evidence="7">Multi-pass membrane protein</topology>
    </subcellularLocation>
</comment>
<dbReference type="PANTHER" id="PTHR30589:SF0">
    <property type="entry name" value="PHOSPHATIDYLGLYCEROL--PROLIPOPROTEIN DIACYLGLYCERYL TRANSFERASE"/>
    <property type="match status" value="1"/>
</dbReference>
<accession>A0A9D1T0M6</accession>
<evidence type="ECO:0000256" key="3">
    <source>
        <dbReference type="ARBA" id="ARBA00022679"/>
    </source>
</evidence>
<comment type="pathway">
    <text evidence="7">Protein modification; lipoprotein biosynthesis (diacylglyceryl transfer).</text>
</comment>
<gene>
    <name evidence="7 8" type="primary">lgt</name>
    <name evidence="8" type="ORF">IAC75_02245</name>
</gene>
<dbReference type="Proteomes" id="UP000886812">
    <property type="component" value="Unassembled WGS sequence"/>
</dbReference>
<dbReference type="PROSITE" id="PS01311">
    <property type="entry name" value="LGT"/>
    <property type="match status" value="1"/>
</dbReference>
<comment type="similarity">
    <text evidence="1 7">Belongs to the Lgt family.</text>
</comment>
<comment type="function">
    <text evidence="7">Catalyzes the transfer of the diacylglyceryl group from phosphatidylglycerol to the sulfhydryl group of the N-terminal cysteine of a prolipoprotein, the first step in the formation of mature lipoproteins.</text>
</comment>
<evidence type="ECO:0000256" key="5">
    <source>
        <dbReference type="ARBA" id="ARBA00022989"/>
    </source>
</evidence>
<evidence type="ECO:0000256" key="4">
    <source>
        <dbReference type="ARBA" id="ARBA00022692"/>
    </source>
</evidence>
<keyword evidence="5 7" id="KW-1133">Transmembrane helix</keyword>
<dbReference type="GO" id="GO:0042158">
    <property type="term" value="P:lipoprotein biosynthetic process"/>
    <property type="evidence" value="ECO:0007669"/>
    <property type="project" value="UniProtKB-UniRule"/>
</dbReference>
<evidence type="ECO:0000256" key="1">
    <source>
        <dbReference type="ARBA" id="ARBA00007150"/>
    </source>
</evidence>
<dbReference type="GO" id="GO:0005886">
    <property type="term" value="C:plasma membrane"/>
    <property type="evidence" value="ECO:0007669"/>
    <property type="project" value="UniProtKB-SubCell"/>
</dbReference>
<evidence type="ECO:0000256" key="7">
    <source>
        <dbReference type="HAMAP-Rule" id="MF_01147"/>
    </source>
</evidence>
<comment type="caution">
    <text evidence="7">Lacks conserved residue(s) required for the propagation of feature annotation.</text>
</comment>
<organism evidence="8 9">
    <name type="scientific">Candidatus Spyradosoma merdigallinarum</name>
    <dbReference type="NCBI Taxonomy" id="2840950"/>
    <lineage>
        <taxon>Bacteria</taxon>
        <taxon>Pseudomonadati</taxon>
        <taxon>Verrucomicrobiota</taxon>
        <taxon>Opitutia</taxon>
        <taxon>Opitutia incertae sedis</taxon>
        <taxon>Candidatus Spyradosoma</taxon>
    </lineage>
</organism>
<keyword evidence="6 7" id="KW-0472">Membrane</keyword>
<reference evidence="8" key="2">
    <citation type="journal article" date="2021" name="PeerJ">
        <title>Extensive microbial diversity within the chicken gut microbiome revealed by metagenomics and culture.</title>
        <authorList>
            <person name="Gilroy R."/>
            <person name="Ravi A."/>
            <person name="Getino M."/>
            <person name="Pursley I."/>
            <person name="Horton D.L."/>
            <person name="Alikhan N.F."/>
            <person name="Baker D."/>
            <person name="Gharbi K."/>
            <person name="Hall N."/>
            <person name="Watson M."/>
            <person name="Adriaenssens E.M."/>
            <person name="Foster-Nyarko E."/>
            <person name="Jarju S."/>
            <person name="Secka A."/>
            <person name="Antonio M."/>
            <person name="Oren A."/>
            <person name="Chaudhuri R.R."/>
            <person name="La Ragione R."/>
            <person name="Hildebrand F."/>
            <person name="Pallen M.J."/>
        </authorList>
    </citation>
    <scope>NUCLEOTIDE SEQUENCE</scope>
    <source>
        <strain evidence="8">10669</strain>
    </source>
</reference>
<feature type="transmembrane region" description="Helical" evidence="7">
    <location>
        <begin position="264"/>
        <end position="282"/>
    </location>
</feature>
<dbReference type="GO" id="GO:0008961">
    <property type="term" value="F:phosphatidylglycerol-prolipoprotein diacylglyceryl transferase activity"/>
    <property type="evidence" value="ECO:0007669"/>
    <property type="project" value="UniProtKB-UniRule"/>
</dbReference>
<reference evidence="8" key="1">
    <citation type="submission" date="2020-10" db="EMBL/GenBank/DDBJ databases">
        <authorList>
            <person name="Gilroy R."/>
        </authorList>
    </citation>
    <scope>NUCLEOTIDE SEQUENCE</scope>
    <source>
        <strain evidence="8">10669</strain>
    </source>
</reference>
<protein>
    <recommendedName>
        <fullName evidence="7">Phosphatidylglycerol--prolipoprotein diacylglyceryl transferase</fullName>
        <ecNumber evidence="7">2.5.1.145</ecNumber>
    </recommendedName>
</protein>
<dbReference type="EMBL" id="DVOG01000061">
    <property type="protein sequence ID" value="HIV03953.1"/>
    <property type="molecule type" value="Genomic_DNA"/>
</dbReference>
<comment type="catalytic activity">
    <reaction evidence="7">
        <text>L-cysteinyl-[prolipoprotein] + a 1,2-diacyl-sn-glycero-3-phospho-(1'-sn-glycerol) = an S-1,2-diacyl-sn-glyceryl-L-cysteinyl-[prolipoprotein] + sn-glycerol 1-phosphate + H(+)</text>
        <dbReference type="Rhea" id="RHEA:56712"/>
        <dbReference type="Rhea" id="RHEA-COMP:14679"/>
        <dbReference type="Rhea" id="RHEA-COMP:14680"/>
        <dbReference type="ChEBI" id="CHEBI:15378"/>
        <dbReference type="ChEBI" id="CHEBI:29950"/>
        <dbReference type="ChEBI" id="CHEBI:57685"/>
        <dbReference type="ChEBI" id="CHEBI:64716"/>
        <dbReference type="ChEBI" id="CHEBI:140658"/>
        <dbReference type="EC" id="2.5.1.145"/>
    </reaction>
</comment>
<sequence length="294" mass="32499">MIPRTTSTPTPGYWAHDLDPFLVRFPEGWFLDGIRWYGLAYLAGFAFGALMLSVYYRKNRSPLDPDAQSNFMVALIIGVLAGARLGYMIFYAWDAFAANPLSALRVWQGGMSSHGGMIGAVLATWIFSCRQKCPFLQLGDIIASLAPAGVFFGRVANFINGELWGRETTVPWAVVFRYDLTNPFTGEAETAFLLPRHPSQLYAAAGEGLLILLWTQLRFWKKEPLPHGQVLGEACVLYAAVRIADEFFREPDIGVSAILGLTRGQFYSVLLALAGVAFIVAARRFSRRGNADAE</sequence>